<dbReference type="eggNOG" id="ENOG502ZGT9">
    <property type="taxonomic scope" value="Bacteria"/>
</dbReference>
<dbReference type="Gene3D" id="3.10.20.30">
    <property type="match status" value="1"/>
</dbReference>
<dbReference type="PROSITE" id="PS00197">
    <property type="entry name" value="2FE2S_FER_1"/>
    <property type="match status" value="1"/>
</dbReference>
<dbReference type="InterPro" id="IPR036010">
    <property type="entry name" value="2Fe-2S_ferredoxin-like_sf"/>
</dbReference>
<reference evidence="2 3" key="1">
    <citation type="journal article" date="2012" name="J. Bacteriol.">
        <title>Complete genome sequence of Enterobacter aerogenes KCTC 2190.</title>
        <authorList>
            <person name="Shin S.H."/>
            <person name="Kim S."/>
            <person name="Kim J.Y."/>
            <person name="Lee S."/>
            <person name="Um Y."/>
            <person name="Oh M.K."/>
            <person name="Kim Y.R."/>
            <person name="Lee J."/>
            <person name="Yang K.S."/>
        </authorList>
    </citation>
    <scope>NUCLEOTIDE SEQUENCE [LARGE SCALE GENOMIC DNA]</scope>
    <source>
        <strain evidence="2 3">KCTC 2190</strain>
    </source>
</reference>
<evidence type="ECO:0000259" key="1">
    <source>
        <dbReference type="Pfam" id="PF00111"/>
    </source>
</evidence>
<proteinExistence type="predicted"/>
<dbReference type="HOGENOM" id="CLU_082632_8_1_6"/>
<name>A0A0H3G305_KLEAK</name>
<dbReference type="CDD" id="cd00207">
    <property type="entry name" value="fer2"/>
    <property type="match status" value="1"/>
</dbReference>
<dbReference type="KEGG" id="eae:EAE_23225"/>
<dbReference type="GO" id="GO:0051537">
    <property type="term" value="F:2 iron, 2 sulfur cluster binding"/>
    <property type="evidence" value="ECO:0007669"/>
    <property type="project" value="InterPro"/>
</dbReference>
<evidence type="ECO:0000313" key="2">
    <source>
        <dbReference type="EMBL" id="AEG99544.1"/>
    </source>
</evidence>
<dbReference type="InterPro" id="IPR006058">
    <property type="entry name" value="2Fe2S_fd_BS"/>
</dbReference>
<keyword evidence="3" id="KW-1185">Reference proteome</keyword>
<gene>
    <name evidence="2" type="ordered locus">EAE_23225</name>
</gene>
<dbReference type="SUPFAM" id="SSF54292">
    <property type="entry name" value="2Fe-2S ferredoxin-like"/>
    <property type="match status" value="1"/>
</dbReference>
<dbReference type="OrthoDB" id="9796486at2"/>
<dbReference type="AlphaFoldDB" id="A0A0H3G305"/>
<accession>A0A0H3G305</accession>
<dbReference type="GeneID" id="93312814"/>
<sequence length="97" mass="11156">MPSVMFVKSETEFTFRDVVSLLECMENMRFGCKTGNCGLCRVKVLSGMENITGKTLKEKRLFKLLGIEDQTVRLACQCKIRMSPRAAQFLTHRQPRH</sequence>
<dbReference type="RefSeq" id="WP_015706006.1">
    <property type="nucleotide sequence ID" value="NC_015663.1"/>
</dbReference>
<dbReference type="EMBL" id="CP002824">
    <property type="protein sequence ID" value="AEG99544.1"/>
    <property type="molecule type" value="Genomic_DNA"/>
</dbReference>
<feature type="domain" description="2Fe-2S ferredoxin-type" evidence="1">
    <location>
        <begin position="9"/>
        <end position="80"/>
    </location>
</feature>
<evidence type="ECO:0000313" key="3">
    <source>
        <dbReference type="Proteomes" id="UP000008881"/>
    </source>
</evidence>
<dbReference type="Pfam" id="PF00111">
    <property type="entry name" value="Fer2"/>
    <property type="match status" value="1"/>
</dbReference>
<dbReference type="InterPro" id="IPR001041">
    <property type="entry name" value="2Fe-2S_ferredoxin-type"/>
</dbReference>
<organism evidence="2 3">
    <name type="scientific">Klebsiella aerogenes (strain ATCC 13048 / DSM 30053 / CCUG 1429 / JCM 1235 / KCTC 2190 / NBRC 13534 / NCIMB 10102 / NCTC 10006 / CDC 819-56)</name>
    <name type="common">Enterobacter aerogenes</name>
    <dbReference type="NCBI Taxonomy" id="1028307"/>
    <lineage>
        <taxon>Bacteria</taxon>
        <taxon>Pseudomonadati</taxon>
        <taxon>Pseudomonadota</taxon>
        <taxon>Gammaproteobacteria</taxon>
        <taxon>Enterobacterales</taxon>
        <taxon>Enterobacteriaceae</taxon>
        <taxon>Klebsiella/Raoultella group</taxon>
        <taxon>Klebsiella</taxon>
    </lineage>
</organism>
<dbReference type="InterPro" id="IPR012675">
    <property type="entry name" value="Beta-grasp_dom_sf"/>
</dbReference>
<protein>
    <submittedName>
        <fullName evidence="2">Ferredoxin</fullName>
    </submittedName>
</protein>
<dbReference type="Proteomes" id="UP000008881">
    <property type="component" value="Chromosome"/>
</dbReference>